<proteinExistence type="predicted"/>
<dbReference type="PANTHER" id="PTHR24067">
    <property type="entry name" value="UBIQUITIN-CONJUGATING ENZYME E2"/>
    <property type="match status" value="1"/>
</dbReference>
<name>D8MAW8_BLAHO</name>
<dbReference type="Pfam" id="PF00179">
    <property type="entry name" value="UQ_con"/>
    <property type="match status" value="1"/>
</dbReference>
<keyword evidence="3" id="KW-1185">Reference proteome</keyword>
<dbReference type="CDD" id="cd23799">
    <property type="entry name" value="UBCc_UBE2J"/>
    <property type="match status" value="1"/>
</dbReference>
<dbReference type="EMBL" id="FN668690">
    <property type="protein sequence ID" value="CBK25207.2"/>
    <property type="molecule type" value="Genomic_DNA"/>
</dbReference>
<dbReference type="InParanoid" id="D8MAW8"/>
<dbReference type="InterPro" id="IPR050113">
    <property type="entry name" value="Ub_conjugating_enzyme"/>
</dbReference>
<sequence>MNTASMKAKQARRLAKELENAQKCTNPYIWFRPLPDNQLIWHFTIRGPDKSPYEGGVYHGRIELPDNFPFSAPNFYMMTENGRFKINQKICFNISAYHNESWQAATSSDIFDFY</sequence>
<dbReference type="OrthoDB" id="1158011at2759"/>
<dbReference type="GeneID" id="24921834"/>
<gene>
    <name evidence="2" type="ORF">GSBLH_T00004833001</name>
</gene>
<reference evidence="2" key="1">
    <citation type="submission" date="2010-02" db="EMBL/GenBank/DDBJ databases">
        <title>Sequencing and annotation of the Blastocystis hominis genome.</title>
        <authorList>
            <person name="Wincker P."/>
        </authorList>
    </citation>
    <scope>NUCLEOTIDE SEQUENCE</scope>
    <source>
        <strain evidence="2">Singapore isolate B</strain>
    </source>
</reference>
<organism evidence="2">
    <name type="scientific">Blastocystis hominis</name>
    <dbReference type="NCBI Taxonomy" id="12968"/>
    <lineage>
        <taxon>Eukaryota</taxon>
        <taxon>Sar</taxon>
        <taxon>Stramenopiles</taxon>
        <taxon>Bigyra</taxon>
        <taxon>Opalozoa</taxon>
        <taxon>Opalinata</taxon>
        <taxon>Blastocystidae</taxon>
        <taxon>Blastocystis</taxon>
    </lineage>
</organism>
<accession>D8MAW8</accession>
<dbReference type="PROSITE" id="PS50127">
    <property type="entry name" value="UBC_2"/>
    <property type="match status" value="1"/>
</dbReference>
<dbReference type="InterPro" id="IPR000608">
    <property type="entry name" value="UBC"/>
</dbReference>
<dbReference type="AlphaFoldDB" id="D8MAW8"/>
<dbReference type="Proteomes" id="UP000008312">
    <property type="component" value="Unassembled WGS sequence"/>
</dbReference>
<dbReference type="Gene3D" id="3.10.110.10">
    <property type="entry name" value="Ubiquitin Conjugating Enzyme"/>
    <property type="match status" value="1"/>
</dbReference>
<evidence type="ECO:0000313" key="3">
    <source>
        <dbReference type="Proteomes" id="UP000008312"/>
    </source>
</evidence>
<feature type="domain" description="UBC core" evidence="1">
    <location>
        <begin position="9"/>
        <end position="114"/>
    </location>
</feature>
<dbReference type="SUPFAM" id="SSF54495">
    <property type="entry name" value="UBC-like"/>
    <property type="match status" value="1"/>
</dbReference>
<evidence type="ECO:0000259" key="1">
    <source>
        <dbReference type="PROSITE" id="PS50127"/>
    </source>
</evidence>
<dbReference type="SMART" id="SM00212">
    <property type="entry name" value="UBCc"/>
    <property type="match status" value="1"/>
</dbReference>
<dbReference type="InterPro" id="IPR016135">
    <property type="entry name" value="UBQ-conjugating_enzyme/RWD"/>
</dbReference>
<dbReference type="OMA" id="AYHNESW"/>
<dbReference type="RefSeq" id="XP_012899255.1">
    <property type="nucleotide sequence ID" value="XM_013043801.1"/>
</dbReference>
<protein>
    <recommendedName>
        <fullName evidence="1">UBC core domain-containing protein</fullName>
    </recommendedName>
</protein>
<evidence type="ECO:0000313" key="2">
    <source>
        <dbReference type="EMBL" id="CBK25207.2"/>
    </source>
</evidence>